<keyword evidence="6" id="KW-1278">Translocase</keyword>
<dbReference type="InterPro" id="IPR000185">
    <property type="entry name" value="SecA"/>
</dbReference>
<evidence type="ECO:0000256" key="2">
    <source>
        <dbReference type="ARBA" id="ARBA00022475"/>
    </source>
</evidence>
<reference evidence="10 11" key="1">
    <citation type="submission" date="2024-10" db="EMBL/GenBank/DDBJ databases">
        <title>The Natural Products Discovery Center: Release of the First 8490 Sequenced Strains for Exploring Actinobacteria Biosynthetic Diversity.</title>
        <authorList>
            <person name="Kalkreuter E."/>
            <person name="Kautsar S.A."/>
            <person name="Yang D."/>
            <person name="Bader C.D."/>
            <person name="Teijaro C.N."/>
            <person name="Fluegel L."/>
            <person name="Davis C.M."/>
            <person name="Simpson J.R."/>
            <person name="Lauterbach L."/>
            <person name="Steele A.D."/>
            <person name="Gui C."/>
            <person name="Meng S."/>
            <person name="Li G."/>
            <person name="Viehrig K."/>
            <person name="Ye F."/>
            <person name="Su P."/>
            <person name="Kiefer A.F."/>
            <person name="Nichols A."/>
            <person name="Cepeda A.J."/>
            <person name="Yan W."/>
            <person name="Fan B."/>
            <person name="Jiang Y."/>
            <person name="Adhikari A."/>
            <person name="Zheng C.-J."/>
            <person name="Schuster L."/>
            <person name="Cowan T.M."/>
            <person name="Smanski M.J."/>
            <person name="Chevrette M.G."/>
            <person name="De Carvalho L.P.S."/>
            <person name="Shen B."/>
        </authorList>
    </citation>
    <scope>NUCLEOTIDE SEQUENCE [LARGE SCALE GENOMIC DNA]</scope>
    <source>
        <strain evidence="10 11">NPDC050545</strain>
    </source>
</reference>
<keyword evidence="3" id="KW-0547">Nucleotide-binding</keyword>
<accession>A0ABW7YJK2</accession>
<keyword evidence="7" id="KW-0811">Translocation</keyword>
<dbReference type="Proteomes" id="UP001612741">
    <property type="component" value="Unassembled WGS sequence"/>
</dbReference>
<dbReference type="InterPro" id="IPR011115">
    <property type="entry name" value="SecA_DEAD"/>
</dbReference>
<dbReference type="Pfam" id="PF21090">
    <property type="entry name" value="P-loop_SecA"/>
    <property type="match status" value="1"/>
</dbReference>
<protein>
    <recommendedName>
        <fullName evidence="9">SecA family profile domain-containing protein</fullName>
    </recommendedName>
</protein>
<gene>
    <name evidence="10" type="ORF">ACIBG2_01765</name>
</gene>
<evidence type="ECO:0000256" key="4">
    <source>
        <dbReference type="ARBA" id="ARBA00022840"/>
    </source>
</evidence>
<dbReference type="PROSITE" id="PS51196">
    <property type="entry name" value="SECA_MOTOR_DEAD"/>
    <property type="match status" value="1"/>
</dbReference>
<keyword evidence="5" id="KW-0653">Protein transport</keyword>
<dbReference type="SMART" id="SM00957">
    <property type="entry name" value="SecA_DEAD"/>
    <property type="match status" value="1"/>
</dbReference>
<dbReference type="RefSeq" id="WP_397077978.1">
    <property type="nucleotide sequence ID" value="NZ_JBITGY010000001.1"/>
</dbReference>
<proteinExistence type="predicted"/>
<comment type="caution">
    <text evidence="10">The sequence shown here is derived from an EMBL/GenBank/DDBJ whole genome shotgun (WGS) entry which is preliminary data.</text>
</comment>
<sequence>MRKADRLRRSIERLPDQELKARTWELRARLAGGGAVLTEAFAVAREAAWRVRGRRYTADDLRAARALHRRSVAEIQDGTAAVTLAAYLGALDGRGLHLMTDGQAAETSAVCRFLGLSVATLTGDQDDGERESVYAADITVGPVKEFAYDYLSDNRCSGPGERLQRELHRAVVTDADLVLLDQAFDRLMVSRDDVPMAAITVGEYLALYEHLCGVSPVAATEAGLLSACYGLKVTLVGTARRGTRRDHPDLMYANAESKLRAIAAAAAEYREEGRPVLIHAGEPELADRLHDLLTGHGITPAPAHPRRPLARAGEAGAVTLMREFGPESKVILGGDLDWLAEEKVLVSGLDPVLTTAEAWEGAVAAARRSLLPAWTASRRRAAEAGGLVILGAQRLLSRRLERRLRELAGQQGHTRFLVAADEDWLAALARAVRGVIEDIEPMGGRLMGYTINRIQRGRERGNTAFRQTAFECYAVRSGIQQAVYGLRRGLVEGPHPLAALLAMAGEEHAAVLRAGAAGCGAQARAELIREAVDEAWAAFQAELQAMLDDLWEATFPDPEVAAFKDTAARRLEELQQELRTTIVRRILERPAWYTRPAGDAPWTRAPDHPGPG</sequence>
<dbReference type="PRINTS" id="PR00906">
    <property type="entry name" value="SECA"/>
</dbReference>
<organism evidence="10 11">
    <name type="scientific">Nonomuraea typhae</name>
    <dbReference type="NCBI Taxonomy" id="2603600"/>
    <lineage>
        <taxon>Bacteria</taxon>
        <taxon>Bacillati</taxon>
        <taxon>Actinomycetota</taxon>
        <taxon>Actinomycetes</taxon>
        <taxon>Streptosporangiales</taxon>
        <taxon>Streptosporangiaceae</taxon>
        <taxon>Nonomuraea</taxon>
    </lineage>
</organism>
<dbReference type="InterPro" id="IPR027417">
    <property type="entry name" value="P-loop_NTPase"/>
</dbReference>
<evidence type="ECO:0000256" key="3">
    <source>
        <dbReference type="ARBA" id="ARBA00022741"/>
    </source>
</evidence>
<dbReference type="InterPro" id="IPR014018">
    <property type="entry name" value="SecA_motor_DEAD"/>
</dbReference>
<evidence type="ECO:0000313" key="10">
    <source>
        <dbReference type="EMBL" id="MFI6496074.1"/>
    </source>
</evidence>
<dbReference type="SUPFAM" id="SSF52540">
    <property type="entry name" value="P-loop containing nucleoside triphosphate hydrolases"/>
    <property type="match status" value="1"/>
</dbReference>
<evidence type="ECO:0000259" key="9">
    <source>
        <dbReference type="PROSITE" id="PS51196"/>
    </source>
</evidence>
<name>A0ABW7YJK2_9ACTN</name>
<dbReference type="PANTHER" id="PTHR30612:SF0">
    <property type="entry name" value="CHLOROPLAST PROTEIN-TRANSPORTING ATPASE"/>
    <property type="match status" value="1"/>
</dbReference>
<keyword evidence="4" id="KW-0067">ATP-binding</keyword>
<dbReference type="PANTHER" id="PTHR30612">
    <property type="entry name" value="SECA INNER MEMBRANE COMPONENT OF SEC PROTEIN SECRETION SYSTEM"/>
    <property type="match status" value="1"/>
</dbReference>
<evidence type="ECO:0000256" key="6">
    <source>
        <dbReference type="ARBA" id="ARBA00022967"/>
    </source>
</evidence>
<dbReference type="Pfam" id="PF07517">
    <property type="entry name" value="SecA_DEAD"/>
    <property type="match status" value="1"/>
</dbReference>
<keyword evidence="11" id="KW-1185">Reference proteome</keyword>
<evidence type="ECO:0000256" key="1">
    <source>
        <dbReference type="ARBA" id="ARBA00022448"/>
    </source>
</evidence>
<keyword evidence="2" id="KW-1003">Cell membrane</keyword>
<dbReference type="Gene3D" id="3.40.50.300">
    <property type="entry name" value="P-loop containing nucleotide triphosphate hydrolases"/>
    <property type="match status" value="2"/>
</dbReference>
<evidence type="ECO:0000256" key="8">
    <source>
        <dbReference type="ARBA" id="ARBA00023136"/>
    </source>
</evidence>
<dbReference type="EMBL" id="JBITGY010000001">
    <property type="protein sequence ID" value="MFI6496074.1"/>
    <property type="molecule type" value="Genomic_DNA"/>
</dbReference>
<evidence type="ECO:0000256" key="7">
    <source>
        <dbReference type="ARBA" id="ARBA00023010"/>
    </source>
</evidence>
<keyword evidence="8" id="KW-0472">Membrane</keyword>
<keyword evidence="1" id="KW-0813">Transport</keyword>
<evidence type="ECO:0000256" key="5">
    <source>
        <dbReference type="ARBA" id="ARBA00022927"/>
    </source>
</evidence>
<feature type="domain" description="SecA family profile" evidence="9">
    <location>
        <begin position="1"/>
        <end position="448"/>
    </location>
</feature>
<dbReference type="InterPro" id="IPR044722">
    <property type="entry name" value="SecA_SF2_C"/>
</dbReference>
<evidence type="ECO:0000313" key="11">
    <source>
        <dbReference type="Proteomes" id="UP001612741"/>
    </source>
</evidence>